<dbReference type="Gene3D" id="3.40.50.2000">
    <property type="entry name" value="Glycogen Phosphorylase B"/>
    <property type="match status" value="2"/>
</dbReference>
<name>A0A7S6TZP8_9CYAN</name>
<keyword evidence="5" id="KW-1185">Reference proteome</keyword>
<protein>
    <submittedName>
        <fullName evidence="4">Glycosyltransferase family 4 protein</fullName>
    </submittedName>
</protein>
<dbReference type="Proteomes" id="UP000593846">
    <property type="component" value="Chromosome"/>
</dbReference>
<dbReference type="GO" id="GO:0009103">
    <property type="term" value="P:lipopolysaccharide biosynthetic process"/>
    <property type="evidence" value="ECO:0007669"/>
    <property type="project" value="TreeGrafter"/>
</dbReference>
<evidence type="ECO:0000259" key="3">
    <source>
        <dbReference type="Pfam" id="PF00534"/>
    </source>
</evidence>
<dbReference type="EMBL" id="CP063311">
    <property type="protein sequence ID" value="QOV23340.1"/>
    <property type="molecule type" value="Genomic_DNA"/>
</dbReference>
<gene>
    <name evidence="4" type="ORF">IM676_03175</name>
</gene>
<feature type="domain" description="Glycosyl transferase family 1" evidence="3">
    <location>
        <begin position="201"/>
        <end position="361"/>
    </location>
</feature>
<sequence length="390" mass="45311">MKVLVSCGTKFHSDHLAYELQQRNSLYKLITSHPSVAYKRKPIDRKKILFLPPIFVISLVLSRLLGKFYVFRSRLEWVLAIIYDWMASLFVQSPDISISWAWASLRTIREVKKRGGIAIVEECGSCNLYQEKLLREEYQNLNVHYKPQTFHKIILRELEECQEADYILCPSQHVANSLNQCGIAQEKLLIIPYGVELSLFNPQPKKDDTFRVVFVGTVGIRKGLIYLFKALEQLATKNNLENFECLIIGRLDHDFKHIFSKYQDYFKYIPRVPHDQLKEYYSNASLFVFPSLDEGMAYVQLEAMACGLPVICTPNSGGDSVIRNGEEGFIIPIRDSEAIQQKIEYLYFHPQELQKMSQQALERAKEFTWGNYGNSLSKKLQELKLRREKC</sequence>
<keyword evidence="1 4" id="KW-0808">Transferase</keyword>
<dbReference type="PANTHER" id="PTHR46401">
    <property type="entry name" value="GLYCOSYLTRANSFERASE WBBK-RELATED"/>
    <property type="match status" value="1"/>
</dbReference>
<dbReference type="InterPro" id="IPR001296">
    <property type="entry name" value="Glyco_trans_1"/>
</dbReference>
<dbReference type="SUPFAM" id="SSF53756">
    <property type="entry name" value="UDP-Glycosyltransferase/glycogen phosphorylase"/>
    <property type="match status" value="1"/>
</dbReference>
<evidence type="ECO:0000256" key="1">
    <source>
        <dbReference type="ARBA" id="ARBA00022679"/>
    </source>
</evidence>
<evidence type="ECO:0000256" key="2">
    <source>
        <dbReference type="SAM" id="Phobius"/>
    </source>
</evidence>
<reference evidence="5" key="1">
    <citation type="submission" date="2020-10" db="EMBL/GenBank/DDBJ databases">
        <title>Genome-based taxonomic classification of the species Anabaenopsis elenkinii.</title>
        <authorList>
            <person name="Delbaje E."/>
            <person name="Andreote A.P.D."/>
            <person name="Pellegrinetti T.A."/>
            <person name="Cruz R.B."/>
            <person name="Branco L.H.Z."/>
            <person name="Fiore M.F."/>
        </authorList>
    </citation>
    <scope>NUCLEOTIDE SEQUENCE [LARGE SCALE GENOMIC DNA]</scope>
    <source>
        <strain evidence="5">CCIBt3563</strain>
    </source>
</reference>
<keyword evidence="2" id="KW-0472">Membrane</keyword>
<dbReference type="Pfam" id="PF00534">
    <property type="entry name" value="Glycos_transf_1"/>
    <property type="match status" value="1"/>
</dbReference>
<proteinExistence type="predicted"/>
<keyword evidence="2" id="KW-0812">Transmembrane</keyword>
<accession>A0A7S6TZP8</accession>
<feature type="transmembrane region" description="Helical" evidence="2">
    <location>
        <begin position="48"/>
        <end position="65"/>
    </location>
</feature>
<dbReference type="GO" id="GO:0016757">
    <property type="term" value="F:glycosyltransferase activity"/>
    <property type="evidence" value="ECO:0007669"/>
    <property type="project" value="InterPro"/>
</dbReference>
<dbReference type="KEGG" id="aee:IM676_03175"/>
<dbReference type="AlphaFoldDB" id="A0A7S6TZP8"/>
<organism evidence="4 5">
    <name type="scientific">Anabaenopsis elenkinii CCIBt3563</name>
    <dbReference type="NCBI Taxonomy" id="2779889"/>
    <lineage>
        <taxon>Bacteria</taxon>
        <taxon>Bacillati</taxon>
        <taxon>Cyanobacteriota</taxon>
        <taxon>Cyanophyceae</taxon>
        <taxon>Nostocales</taxon>
        <taxon>Nodulariaceae</taxon>
        <taxon>Anabaenopsis</taxon>
    </lineage>
</organism>
<evidence type="ECO:0000313" key="4">
    <source>
        <dbReference type="EMBL" id="QOV23340.1"/>
    </source>
</evidence>
<dbReference type="PANTHER" id="PTHR46401:SF2">
    <property type="entry name" value="GLYCOSYLTRANSFERASE WBBK-RELATED"/>
    <property type="match status" value="1"/>
</dbReference>
<evidence type="ECO:0000313" key="5">
    <source>
        <dbReference type="Proteomes" id="UP000593846"/>
    </source>
</evidence>
<dbReference type="CDD" id="cd03801">
    <property type="entry name" value="GT4_PimA-like"/>
    <property type="match status" value="1"/>
</dbReference>
<keyword evidence="2" id="KW-1133">Transmembrane helix</keyword>